<dbReference type="NCBIfam" id="TIGR01300">
    <property type="entry name" value="CPA3_mnhG_phaG"/>
    <property type="match status" value="1"/>
</dbReference>
<evidence type="ECO:0000256" key="2">
    <source>
        <dbReference type="SAM" id="MobiDB-lite"/>
    </source>
</evidence>
<reference evidence="5" key="1">
    <citation type="journal article" date="2019" name="Int. J. Syst. Evol. Microbiol.">
        <title>The Global Catalogue of Microorganisms (GCM) 10K type strain sequencing project: providing services to taxonomists for standard genome sequencing and annotation.</title>
        <authorList>
            <consortium name="The Broad Institute Genomics Platform"/>
            <consortium name="The Broad Institute Genome Sequencing Center for Infectious Disease"/>
            <person name="Wu L."/>
            <person name="Ma J."/>
        </authorList>
    </citation>
    <scope>NUCLEOTIDE SEQUENCE [LARGE SCALE GENOMIC DNA]</scope>
    <source>
        <strain evidence="5">JCM 17130</strain>
    </source>
</reference>
<feature type="compositionally biased region" description="Basic and acidic residues" evidence="2">
    <location>
        <begin position="134"/>
        <end position="146"/>
    </location>
</feature>
<accession>A0ABW4L5D3</accession>
<evidence type="ECO:0000256" key="3">
    <source>
        <dbReference type="SAM" id="Phobius"/>
    </source>
</evidence>
<feature type="transmembrane region" description="Helical" evidence="3">
    <location>
        <begin position="68"/>
        <end position="92"/>
    </location>
</feature>
<gene>
    <name evidence="4" type="primary">mnhG</name>
    <name evidence="4" type="ORF">ACFSE6_13145</name>
</gene>
<protein>
    <submittedName>
        <fullName evidence="4">Monovalent cation/H(+) antiporter subunit G</fullName>
    </submittedName>
</protein>
<keyword evidence="3" id="KW-0812">Transmembrane</keyword>
<dbReference type="RefSeq" id="WP_388007781.1">
    <property type="nucleotide sequence ID" value="NZ_JBHUEE010000007.1"/>
</dbReference>
<dbReference type="PANTHER" id="PTHR34703">
    <property type="entry name" value="ANTIPORTER SUBUNIT MNHG2-RELATED"/>
    <property type="match status" value="1"/>
</dbReference>
<name>A0ABW4L5D3_9MICO</name>
<keyword evidence="5" id="KW-1185">Reference proteome</keyword>
<evidence type="ECO:0000313" key="5">
    <source>
        <dbReference type="Proteomes" id="UP001597277"/>
    </source>
</evidence>
<evidence type="ECO:0000313" key="4">
    <source>
        <dbReference type="EMBL" id="MFD1718788.1"/>
    </source>
</evidence>
<proteinExistence type="inferred from homology"/>
<dbReference type="Proteomes" id="UP001597277">
    <property type="component" value="Unassembled WGS sequence"/>
</dbReference>
<comment type="similarity">
    <text evidence="1">Belongs to the CPA3 antiporters (TC 2.A.63) subunit G family.</text>
</comment>
<dbReference type="NCBIfam" id="NF009314">
    <property type="entry name" value="PRK12674.1-2"/>
    <property type="match status" value="1"/>
</dbReference>
<dbReference type="InterPro" id="IPR005133">
    <property type="entry name" value="PhaG_MnhG_YufB"/>
</dbReference>
<feature type="region of interest" description="Disordered" evidence="2">
    <location>
        <begin position="129"/>
        <end position="165"/>
    </location>
</feature>
<dbReference type="PANTHER" id="PTHR34703:SF1">
    <property type="entry name" value="ANTIPORTER SUBUNIT MNHG2-RELATED"/>
    <property type="match status" value="1"/>
</dbReference>
<sequence length="165" mass="17668">MTGVDLGQVADLAGAVLILLGTLLSLVAAIGVVRFPDLLSRMHAATKPQTLGLMLIMCGLALTVRSAFVVWTLLLVVASVMVTAPVSAHVLARAGYRTNRIEAEWLTHDQLNEDMAAVSELSEDEIARRLAARAGDRPEDAADRETAGPSVPGEQGEERNSRRRD</sequence>
<feature type="compositionally biased region" description="Basic and acidic residues" evidence="2">
    <location>
        <begin position="156"/>
        <end position="165"/>
    </location>
</feature>
<keyword evidence="3" id="KW-1133">Transmembrane helix</keyword>
<dbReference type="EMBL" id="JBHUEE010000007">
    <property type="protein sequence ID" value="MFD1718788.1"/>
    <property type="molecule type" value="Genomic_DNA"/>
</dbReference>
<keyword evidence="3" id="KW-0472">Membrane</keyword>
<comment type="caution">
    <text evidence="4">The sequence shown here is derived from an EMBL/GenBank/DDBJ whole genome shotgun (WGS) entry which is preliminary data.</text>
</comment>
<dbReference type="Pfam" id="PF03334">
    <property type="entry name" value="PhaG_MnhG_YufB"/>
    <property type="match status" value="1"/>
</dbReference>
<evidence type="ECO:0000256" key="1">
    <source>
        <dbReference type="ARBA" id="ARBA00008404"/>
    </source>
</evidence>
<organism evidence="4 5">
    <name type="scientific">Georgenia deserti</name>
    <dbReference type="NCBI Taxonomy" id="2093781"/>
    <lineage>
        <taxon>Bacteria</taxon>
        <taxon>Bacillati</taxon>
        <taxon>Actinomycetota</taxon>
        <taxon>Actinomycetes</taxon>
        <taxon>Micrococcales</taxon>
        <taxon>Bogoriellaceae</taxon>
        <taxon>Georgenia</taxon>
    </lineage>
</organism>
<feature type="transmembrane region" description="Helical" evidence="3">
    <location>
        <begin position="12"/>
        <end position="33"/>
    </location>
</feature>